<accession>A0A9X3E1B0</accession>
<organism evidence="2 3">
    <name type="scientific">Kaistia nematophila</name>
    <dbReference type="NCBI Taxonomy" id="2994654"/>
    <lineage>
        <taxon>Bacteria</taxon>
        <taxon>Pseudomonadati</taxon>
        <taxon>Pseudomonadota</taxon>
        <taxon>Alphaproteobacteria</taxon>
        <taxon>Hyphomicrobiales</taxon>
        <taxon>Kaistiaceae</taxon>
        <taxon>Kaistia</taxon>
    </lineage>
</organism>
<feature type="compositionally biased region" description="Acidic residues" evidence="1">
    <location>
        <begin position="81"/>
        <end position="92"/>
    </location>
</feature>
<evidence type="ECO:0000256" key="1">
    <source>
        <dbReference type="SAM" id="MobiDB-lite"/>
    </source>
</evidence>
<protein>
    <submittedName>
        <fullName evidence="2">Uncharacterized protein</fullName>
    </submittedName>
</protein>
<keyword evidence="3" id="KW-1185">Reference proteome</keyword>
<evidence type="ECO:0000313" key="2">
    <source>
        <dbReference type="EMBL" id="MCX5569577.1"/>
    </source>
</evidence>
<evidence type="ECO:0000313" key="3">
    <source>
        <dbReference type="Proteomes" id="UP001144805"/>
    </source>
</evidence>
<reference evidence="2" key="1">
    <citation type="submission" date="2022-11" db="EMBL/GenBank/DDBJ databases">
        <title>Biodiversity and phylogenetic relationships of bacteria.</title>
        <authorList>
            <person name="Machado R.A.R."/>
            <person name="Bhat A."/>
            <person name="Loulou A."/>
            <person name="Kallel S."/>
        </authorList>
    </citation>
    <scope>NUCLEOTIDE SEQUENCE</scope>
    <source>
        <strain evidence="2">K-TC2</strain>
    </source>
</reference>
<feature type="region of interest" description="Disordered" evidence="1">
    <location>
        <begin position="73"/>
        <end position="125"/>
    </location>
</feature>
<dbReference type="Proteomes" id="UP001144805">
    <property type="component" value="Unassembled WGS sequence"/>
</dbReference>
<proteinExistence type="predicted"/>
<name>A0A9X3E1B0_9HYPH</name>
<comment type="caution">
    <text evidence="2">The sequence shown here is derived from an EMBL/GenBank/DDBJ whole genome shotgun (WGS) entry which is preliminary data.</text>
</comment>
<gene>
    <name evidence="2" type="ORF">OSH07_10275</name>
</gene>
<dbReference type="AlphaFoldDB" id="A0A9X3E1B0"/>
<dbReference type="EMBL" id="JAPKNK010000003">
    <property type="protein sequence ID" value="MCX5569577.1"/>
    <property type="molecule type" value="Genomic_DNA"/>
</dbReference>
<sequence length="125" mass="13687">MSVSKRDLEEALVDGATEGLNNKQLFERVRERYPKVKTSKIVRAAFHALSEPTLKDRNILDVIYALALKHRLDGVPSGQSGDDDDDNSDTAELDGAASRKSKAATLPLPESDKKRRKKGSAPMAP</sequence>